<dbReference type="GO" id="GO:0004806">
    <property type="term" value="F:triacylglycerol lipase activity"/>
    <property type="evidence" value="ECO:0007669"/>
    <property type="project" value="TreeGrafter"/>
</dbReference>
<evidence type="ECO:0000313" key="3">
    <source>
        <dbReference type="Proteomes" id="UP001196413"/>
    </source>
</evidence>
<reference evidence="2" key="1">
    <citation type="submission" date="2021-06" db="EMBL/GenBank/DDBJ databases">
        <title>Parelaphostrongylus tenuis whole genome reference sequence.</title>
        <authorList>
            <person name="Garwood T.J."/>
            <person name="Larsen P.A."/>
            <person name="Fountain-Jones N.M."/>
            <person name="Garbe J.R."/>
            <person name="Macchietto M.G."/>
            <person name="Kania S.A."/>
            <person name="Gerhold R.W."/>
            <person name="Richards J.E."/>
            <person name="Wolf T.M."/>
        </authorList>
    </citation>
    <scope>NUCLEOTIDE SEQUENCE</scope>
    <source>
        <strain evidence="2">MNPRO001-30</strain>
        <tissue evidence="2">Meninges</tissue>
    </source>
</reference>
<dbReference type="AlphaFoldDB" id="A0AAD5QRD0"/>
<sequence length="189" mass="20973">MALVCEELNRCAYLETFLPLAAEIHKRSLSQSLADTAVLAAGHAFDNLQDWLEKPSKEKQKLDRTISHSDHVGSEKANTRRSFIMDLLNNSTVPRDPLISPLYATDEVIRQLPPVYFIACHLDPLLDDTIAFASRLQAAGGRVASVDLLPSIPHGFLNFTLMSPECRRGAKICLERIKQALGYTENATV</sequence>
<dbReference type="GO" id="GO:0004771">
    <property type="term" value="F:sterol ester esterase activity"/>
    <property type="evidence" value="ECO:0007669"/>
    <property type="project" value="TreeGrafter"/>
</dbReference>
<dbReference type="InterPro" id="IPR029058">
    <property type="entry name" value="AB_hydrolase_fold"/>
</dbReference>
<dbReference type="SUPFAM" id="SSF53474">
    <property type="entry name" value="alpha/beta-Hydrolases"/>
    <property type="match status" value="1"/>
</dbReference>
<gene>
    <name evidence="2" type="ORF">KIN20_017272</name>
</gene>
<name>A0AAD5QRD0_PARTN</name>
<dbReference type="InterPro" id="IPR013094">
    <property type="entry name" value="AB_hydrolase_3"/>
</dbReference>
<feature type="domain" description="Alpha/beta hydrolase fold-3" evidence="1">
    <location>
        <begin position="55"/>
        <end position="157"/>
    </location>
</feature>
<dbReference type="PANTHER" id="PTHR23025:SF3">
    <property type="entry name" value="HORMONE-SENSITIVE LIPASE"/>
    <property type="match status" value="1"/>
</dbReference>
<dbReference type="GO" id="GO:0005829">
    <property type="term" value="C:cytosol"/>
    <property type="evidence" value="ECO:0007669"/>
    <property type="project" value="TreeGrafter"/>
</dbReference>
<dbReference type="Proteomes" id="UP001196413">
    <property type="component" value="Unassembled WGS sequence"/>
</dbReference>
<dbReference type="Pfam" id="PF07859">
    <property type="entry name" value="Abhydrolase_3"/>
    <property type="match status" value="1"/>
</dbReference>
<comment type="caution">
    <text evidence="2">The sequence shown here is derived from an EMBL/GenBank/DDBJ whole genome shotgun (WGS) entry which is preliminary data.</text>
</comment>
<protein>
    <recommendedName>
        <fullName evidence="1">Alpha/beta hydrolase fold-3 domain-containing protein</fullName>
    </recommendedName>
</protein>
<organism evidence="2 3">
    <name type="scientific">Parelaphostrongylus tenuis</name>
    <name type="common">Meningeal worm</name>
    <dbReference type="NCBI Taxonomy" id="148309"/>
    <lineage>
        <taxon>Eukaryota</taxon>
        <taxon>Metazoa</taxon>
        <taxon>Ecdysozoa</taxon>
        <taxon>Nematoda</taxon>
        <taxon>Chromadorea</taxon>
        <taxon>Rhabditida</taxon>
        <taxon>Rhabditina</taxon>
        <taxon>Rhabditomorpha</taxon>
        <taxon>Strongyloidea</taxon>
        <taxon>Metastrongylidae</taxon>
        <taxon>Parelaphostrongylus</taxon>
    </lineage>
</organism>
<keyword evidence="3" id="KW-1185">Reference proteome</keyword>
<proteinExistence type="predicted"/>
<dbReference type="EMBL" id="JAHQIW010003462">
    <property type="protein sequence ID" value="KAJ1358764.1"/>
    <property type="molecule type" value="Genomic_DNA"/>
</dbReference>
<dbReference type="Gene3D" id="3.40.50.1820">
    <property type="entry name" value="alpha/beta hydrolase"/>
    <property type="match status" value="1"/>
</dbReference>
<dbReference type="GO" id="GO:0019433">
    <property type="term" value="P:triglyceride catabolic process"/>
    <property type="evidence" value="ECO:0007669"/>
    <property type="project" value="TreeGrafter"/>
</dbReference>
<evidence type="ECO:0000313" key="2">
    <source>
        <dbReference type="EMBL" id="KAJ1358764.1"/>
    </source>
</evidence>
<evidence type="ECO:0000259" key="1">
    <source>
        <dbReference type="Pfam" id="PF07859"/>
    </source>
</evidence>
<accession>A0AAD5QRD0</accession>
<dbReference type="PANTHER" id="PTHR23025">
    <property type="entry name" value="TRIACYLGLYCEROL LIPASE"/>
    <property type="match status" value="1"/>
</dbReference>